<evidence type="ECO:0000313" key="2">
    <source>
        <dbReference type="EMBL" id="CAF1349875.1"/>
    </source>
</evidence>
<gene>
    <name evidence="2" type="ORF">EDS130_LOCUS33216</name>
    <name evidence="1" type="ORF">XAT740_LOCUS2495</name>
</gene>
<dbReference type="EMBL" id="CAJNOR010000087">
    <property type="protein sequence ID" value="CAF0791277.1"/>
    <property type="molecule type" value="Genomic_DNA"/>
</dbReference>
<evidence type="ECO:0000313" key="1">
    <source>
        <dbReference type="EMBL" id="CAF0791277.1"/>
    </source>
</evidence>
<comment type="caution">
    <text evidence="1">The sequence shown here is derived from an EMBL/GenBank/DDBJ whole genome shotgun (WGS) entry which is preliminary data.</text>
</comment>
<proteinExistence type="predicted"/>
<accession>A0A813S5L8</accession>
<reference evidence="1" key="1">
    <citation type="submission" date="2021-02" db="EMBL/GenBank/DDBJ databases">
        <authorList>
            <person name="Nowell W R."/>
        </authorList>
    </citation>
    <scope>NUCLEOTIDE SEQUENCE</scope>
</reference>
<sequence>MDQNTLRQYEHRVGCVLTGEAFCDGCNHRFGEGEMAFRCLECSGFTCPGAEKRPIRQTEITTTTRIQDGAAIQLATSETALFSGYDLCLTCAKKTSVHSHHRFTLAVYRKKNSTYVFS</sequence>
<protein>
    <submittedName>
        <fullName evidence="1">Uncharacterized protein</fullName>
    </submittedName>
</protein>
<organism evidence="1 3">
    <name type="scientific">Adineta ricciae</name>
    <name type="common">Rotifer</name>
    <dbReference type="NCBI Taxonomy" id="249248"/>
    <lineage>
        <taxon>Eukaryota</taxon>
        <taxon>Metazoa</taxon>
        <taxon>Spiralia</taxon>
        <taxon>Gnathifera</taxon>
        <taxon>Rotifera</taxon>
        <taxon>Eurotatoria</taxon>
        <taxon>Bdelloidea</taxon>
        <taxon>Adinetida</taxon>
        <taxon>Adinetidae</taxon>
        <taxon>Adineta</taxon>
    </lineage>
</organism>
<evidence type="ECO:0000313" key="3">
    <source>
        <dbReference type="Proteomes" id="UP000663828"/>
    </source>
</evidence>
<dbReference type="Proteomes" id="UP000663828">
    <property type="component" value="Unassembled WGS sequence"/>
</dbReference>
<dbReference type="OrthoDB" id="10085637at2759"/>
<name>A0A813S5L8_ADIRI</name>
<dbReference type="Proteomes" id="UP000663852">
    <property type="component" value="Unassembled WGS sequence"/>
</dbReference>
<dbReference type="AlphaFoldDB" id="A0A813S5L8"/>
<dbReference type="EMBL" id="CAJNOJ010000263">
    <property type="protein sequence ID" value="CAF1349875.1"/>
    <property type="molecule type" value="Genomic_DNA"/>
</dbReference>
<keyword evidence="3" id="KW-1185">Reference proteome</keyword>